<dbReference type="AlphaFoldDB" id="A0A8H4ACV6"/>
<organism evidence="5 6">
    <name type="scientific">Gigaspora margarita</name>
    <dbReference type="NCBI Taxonomy" id="4874"/>
    <lineage>
        <taxon>Eukaryota</taxon>
        <taxon>Fungi</taxon>
        <taxon>Fungi incertae sedis</taxon>
        <taxon>Mucoromycota</taxon>
        <taxon>Glomeromycotina</taxon>
        <taxon>Glomeromycetes</taxon>
        <taxon>Diversisporales</taxon>
        <taxon>Gigasporaceae</taxon>
        <taxon>Gigaspora</taxon>
    </lineage>
</organism>
<dbReference type="GO" id="GO:0043657">
    <property type="term" value="C:host cell"/>
    <property type="evidence" value="ECO:0007669"/>
    <property type="project" value="UniProtKB-SubCell"/>
</dbReference>
<evidence type="ECO:0000313" key="6">
    <source>
        <dbReference type="Proteomes" id="UP000439903"/>
    </source>
</evidence>
<comment type="caution">
    <text evidence="5">The sequence shown here is derived from an EMBL/GenBank/DDBJ whole genome shotgun (WGS) entry which is preliminary data.</text>
</comment>
<accession>A0A8H4ACV6</accession>
<gene>
    <name evidence="5" type="ORF">F8M41_023745</name>
</gene>
<keyword evidence="3" id="KW-0964">Secreted</keyword>
<comment type="subcellular location">
    <subcellularLocation>
        <location evidence="1">Host cell</location>
    </subcellularLocation>
    <subcellularLocation>
        <location evidence="2">Secreted</location>
    </subcellularLocation>
</comment>
<dbReference type="Pfam" id="PF20147">
    <property type="entry name" value="Crinkler"/>
    <property type="match status" value="1"/>
</dbReference>
<dbReference type="Proteomes" id="UP000439903">
    <property type="component" value="Unassembled WGS sequence"/>
</dbReference>
<dbReference type="EMBL" id="WTPW01000782">
    <property type="protein sequence ID" value="KAF0480384.1"/>
    <property type="molecule type" value="Genomic_DNA"/>
</dbReference>
<evidence type="ECO:0000256" key="1">
    <source>
        <dbReference type="ARBA" id="ARBA00004340"/>
    </source>
</evidence>
<evidence type="ECO:0000256" key="2">
    <source>
        <dbReference type="ARBA" id="ARBA00004613"/>
    </source>
</evidence>
<feature type="domain" description="Crinkler effector protein N-terminal" evidence="4">
    <location>
        <begin position="4"/>
        <end position="101"/>
    </location>
</feature>
<sequence length="404" mass="46344">MPATLFCLVKGNTSTNAFSVKINWDEPISELKKLIRAEKAPRFNDIPADELKLWKVKIPDDHDSELAIPALDVELLATRYVEDYWTKKSPPPKRHIHVIVEPPVSTTTSNREQELLDQLALLRTQLNKSVHGTYLYKNFLAENRSLMGTIRLYSEKRFSLIGYCVAEFDVIVSPKRVKSFKWTVNIEHATLETLKDSIRAVYPTPALENDGAVFNIVCDSGKYSPRNGQALCEMLRLLVSKNNFKFTVFIATPSKAFSDWTFPKVCELYNLSEDPNPDVSVFPTFFCGYSDTKNEKFQTALDKLMLELKTRLATTPINLSYEATKTIYTYSYLASAVSLFETLIRIRPEKLIEGMRIILLPFVNVWSTLFTKYINSYYTIQEEMGKVKLIMQWNHVQRDGLSAL</sequence>
<dbReference type="OrthoDB" id="2673191at2759"/>
<proteinExistence type="predicted"/>
<dbReference type="GO" id="GO:0005576">
    <property type="term" value="C:extracellular region"/>
    <property type="evidence" value="ECO:0007669"/>
    <property type="project" value="UniProtKB-SubCell"/>
</dbReference>
<evidence type="ECO:0000313" key="5">
    <source>
        <dbReference type="EMBL" id="KAF0480384.1"/>
    </source>
</evidence>
<evidence type="ECO:0000259" key="4">
    <source>
        <dbReference type="Pfam" id="PF20147"/>
    </source>
</evidence>
<dbReference type="InterPro" id="IPR045379">
    <property type="entry name" value="Crinkler_N"/>
</dbReference>
<evidence type="ECO:0000256" key="3">
    <source>
        <dbReference type="ARBA" id="ARBA00022525"/>
    </source>
</evidence>
<name>A0A8H4ACV6_GIGMA</name>
<protein>
    <submittedName>
        <fullName evidence="5">Crinkler family protein</fullName>
    </submittedName>
</protein>
<reference evidence="5 6" key="1">
    <citation type="journal article" date="2019" name="Environ. Microbiol.">
        <title>At the nexus of three kingdoms: the genome of the mycorrhizal fungus Gigaspora margarita provides insights into plant, endobacterial and fungal interactions.</title>
        <authorList>
            <person name="Venice F."/>
            <person name="Ghignone S."/>
            <person name="Salvioli di Fossalunga A."/>
            <person name="Amselem J."/>
            <person name="Novero M."/>
            <person name="Xianan X."/>
            <person name="Sedzielewska Toro K."/>
            <person name="Morin E."/>
            <person name="Lipzen A."/>
            <person name="Grigoriev I.V."/>
            <person name="Henrissat B."/>
            <person name="Martin F.M."/>
            <person name="Bonfante P."/>
        </authorList>
    </citation>
    <scope>NUCLEOTIDE SEQUENCE [LARGE SCALE GENOMIC DNA]</scope>
    <source>
        <strain evidence="5 6">BEG34</strain>
    </source>
</reference>
<keyword evidence="6" id="KW-1185">Reference proteome</keyword>